<proteinExistence type="predicted"/>
<evidence type="ECO:0000256" key="2">
    <source>
        <dbReference type="SAM" id="Phobius"/>
    </source>
</evidence>
<organism evidence="3">
    <name type="scientific">uncultured bacterium 14</name>
    <dbReference type="NCBI Taxonomy" id="1748267"/>
    <lineage>
        <taxon>Bacteria</taxon>
        <taxon>environmental samples</taxon>
    </lineage>
</organism>
<accession>A0A0U3T2D1</accession>
<dbReference type="AlphaFoldDB" id="A0A0U3T2D1"/>
<evidence type="ECO:0000313" key="3">
    <source>
        <dbReference type="EMBL" id="ALV86395.1"/>
    </source>
</evidence>
<keyword evidence="2" id="KW-0812">Transmembrane</keyword>
<name>A0A0U3T2D1_9BACT</name>
<feature type="region of interest" description="Disordered" evidence="1">
    <location>
        <begin position="65"/>
        <end position="87"/>
    </location>
</feature>
<keyword evidence="2" id="KW-1133">Transmembrane helix</keyword>
<keyword evidence="2" id="KW-0472">Membrane</keyword>
<feature type="transmembrane region" description="Helical" evidence="2">
    <location>
        <begin position="30"/>
        <end position="49"/>
    </location>
</feature>
<protein>
    <submittedName>
        <fullName evidence="3">Uncharacterized protein</fullName>
    </submittedName>
</protein>
<reference evidence="3" key="1">
    <citation type="submission" date="2015-10" db="EMBL/GenBank/DDBJ databases">
        <title>Biosynthesis of SCL-MCL polyhydroxyalkanoates by metagenomic clones in Pseudomonas putida.</title>
        <authorList>
            <person name="Cheng J."/>
            <person name="Charles T.C."/>
        </authorList>
    </citation>
    <scope>NUCLEOTIDE SEQUENCE</scope>
</reference>
<evidence type="ECO:0000256" key="1">
    <source>
        <dbReference type="SAM" id="MobiDB-lite"/>
    </source>
</evidence>
<sequence>MLIVALGWLFVVALFALVQFASPQGSLLVALLLVFGAGVLPLAVVLYVMGAPGRRRRRLAAEVALGTDPDGGGHTPGDAVAPKREEA</sequence>
<dbReference type="EMBL" id="KT944262">
    <property type="protein sequence ID" value="ALV86395.1"/>
    <property type="molecule type" value="Genomic_DNA"/>
</dbReference>